<comment type="caution">
    <text evidence="1">The sequence shown here is derived from an EMBL/GenBank/DDBJ whole genome shotgun (WGS) entry which is preliminary data.</text>
</comment>
<accession>A0ACB8ZQ76</accession>
<gene>
    <name evidence="1" type="ORF">L2E82_44269</name>
</gene>
<sequence>MNSEIKSMYDNQVWNLVDNVPGRKTVGCKWIFKKKTDMDGKVHTYKARLVAKGFTQTPGVDYDETFPPVAKIKSIRIMLAIAAFHDYEIWQMDVKTAFLNGKLTEDVYMSQPEGFVDTKHPDKVCKLERSIYGLKQASRSWNLFFHEKVKEFGFSRSEDESCVYVKASGSIVTFLVLYVDDILVMGNDIPTLQDIKSWLGKCFAMKDLGEAAYILGIRILRDRKRKLIGLSQCTYLEKVLKRFNMENSKKEELPIQSNAKLSKTQSPSTDEEIAEMSRVPYASAVGSIMYAMTVGLGLSDHHLEPINREAHPNPKATILKLSLKMSSVNSPPSPPSPISESIRMHLPNMERLTGLNCKEWLRNWRLALGIAGKLHLIEYPIPVPQEQVIIKGSYDESEEIRDLMLSTIDPEFRKDFESLGPYELMQLVEEKFQKPVEEERTRIFKRLAECKLKAGSSVNSHVLQIEAYIGELHKLGYSMSQEESVNILLASLTNEYDLFIQAYRKEDQKRTLMEMRPLLTLYESLLDRHSSNGSTTSRLSLVKRHNKKRSRSTGHVSNWESANSDTVTERLEDAPTLLKAQGIKKARDSVA</sequence>
<reference evidence="1 2" key="2">
    <citation type="journal article" date="2022" name="Mol. Ecol. Resour.">
        <title>The genomes of chicory, endive, great burdock and yacon provide insights into Asteraceae paleo-polyploidization history and plant inulin production.</title>
        <authorList>
            <person name="Fan W."/>
            <person name="Wang S."/>
            <person name="Wang H."/>
            <person name="Wang A."/>
            <person name="Jiang F."/>
            <person name="Liu H."/>
            <person name="Zhao H."/>
            <person name="Xu D."/>
            <person name="Zhang Y."/>
        </authorList>
    </citation>
    <scope>NUCLEOTIDE SEQUENCE [LARGE SCALE GENOMIC DNA]</scope>
    <source>
        <strain evidence="2">cv. Punajuju</strain>
        <tissue evidence="1">Leaves</tissue>
    </source>
</reference>
<reference evidence="2" key="1">
    <citation type="journal article" date="2022" name="Mol. Ecol. Resour.">
        <title>The genomes of chicory, endive, great burdock and yacon provide insights into Asteraceae palaeo-polyploidization history and plant inulin production.</title>
        <authorList>
            <person name="Fan W."/>
            <person name="Wang S."/>
            <person name="Wang H."/>
            <person name="Wang A."/>
            <person name="Jiang F."/>
            <person name="Liu H."/>
            <person name="Zhao H."/>
            <person name="Xu D."/>
            <person name="Zhang Y."/>
        </authorList>
    </citation>
    <scope>NUCLEOTIDE SEQUENCE [LARGE SCALE GENOMIC DNA]</scope>
    <source>
        <strain evidence="2">cv. Punajuju</strain>
    </source>
</reference>
<evidence type="ECO:0000313" key="2">
    <source>
        <dbReference type="Proteomes" id="UP001055811"/>
    </source>
</evidence>
<dbReference type="EMBL" id="CM042016">
    <property type="protein sequence ID" value="KAI3699758.1"/>
    <property type="molecule type" value="Genomic_DNA"/>
</dbReference>
<dbReference type="Proteomes" id="UP001055811">
    <property type="component" value="Linkage Group LG08"/>
</dbReference>
<evidence type="ECO:0000313" key="1">
    <source>
        <dbReference type="EMBL" id="KAI3699758.1"/>
    </source>
</evidence>
<organism evidence="1 2">
    <name type="scientific">Cichorium intybus</name>
    <name type="common">Chicory</name>
    <dbReference type="NCBI Taxonomy" id="13427"/>
    <lineage>
        <taxon>Eukaryota</taxon>
        <taxon>Viridiplantae</taxon>
        <taxon>Streptophyta</taxon>
        <taxon>Embryophyta</taxon>
        <taxon>Tracheophyta</taxon>
        <taxon>Spermatophyta</taxon>
        <taxon>Magnoliopsida</taxon>
        <taxon>eudicotyledons</taxon>
        <taxon>Gunneridae</taxon>
        <taxon>Pentapetalae</taxon>
        <taxon>asterids</taxon>
        <taxon>campanulids</taxon>
        <taxon>Asterales</taxon>
        <taxon>Asteraceae</taxon>
        <taxon>Cichorioideae</taxon>
        <taxon>Cichorieae</taxon>
        <taxon>Cichoriinae</taxon>
        <taxon>Cichorium</taxon>
    </lineage>
</organism>
<proteinExistence type="predicted"/>
<name>A0ACB8ZQ76_CICIN</name>
<protein>
    <submittedName>
        <fullName evidence="1">Uncharacterized protein</fullName>
    </submittedName>
</protein>
<keyword evidence="2" id="KW-1185">Reference proteome</keyword>